<sequence length="280" mass="30810">MAEVSPTFNRQRVERAFDAMVRENRSLFGIVVPTVGVAMLLASTESILPALLSFDSSLILIGVVAMRLPLIAGLLPLIDRKAATALVVLAVYSYGIEYVGITTGVPYGQFSYGVDLGPLLFSKVPLGLPIFFIPIVANCCLLWLLLLDERPDRTFIWSSIIAVIGMDLILDPAAVALGFWSYSGGLYYGVPISNYLGWIVSATVAVVIFNWGFEQTAVLERLHHCEFMLDSLTAFVIFWGTINAYLGHLLPVAITGLFGLGLMKVDRFIPHSIYQFKLKR</sequence>
<name>A0A8U0A5R0_9EURY</name>
<keyword evidence="2" id="KW-0614">Plasmid</keyword>
<dbReference type="EMBL" id="CP096020">
    <property type="protein sequence ID" value="UPM44216.1"/>
    <property type="molecule type" value="Genomic_DNA"/>
</dbReference>
<feature type="transmembrane region" description="Helical" evidence="1">
    <location>
        <begin position="85"/>
        <end position="107"/>
    </location>
</feature>
<dbReference type="PANTHER" id="PTHR39419:SF1">
    <property type="entry name" value="SLL0814 PROTEIN"/>
    <property type="match status" value="1"/>
</dbReference>
<evidence type="ECO:0000313" key="2">
    <source>
        <dbReference type="EMBL" id="UPM44216.1"/>
    </source>
</evidence>
<feature type="transmembrane region" description="Helical" evidence="1">
    <location>
        <begin position="27"/>
        <end position="52"/>
    </location>
</feature>
<dbReference type="AlphaFoldDB" id="A0A8U0A5R0"/>
<keyword evidence="3" id="KW-1185">Reference proteome</keyword>
<feature type="transmembrane region" description="Helical" evidence="1">
    <location>
        <begin position="127"/>
        <end position="147"/>
    </location>
</feature>
<feature type="transmembrane region" description="Helical" evidence="1">
    <location>
        <begin position="195"/>
        <end position="213"/>
    </location>
</feature>
<geneLocation type="plasmid" evidence="2 3">
    <name>unnamed1</name>
</geneLocation>
<dbReference type="GeneID" id="71929275"/>
<dbReference type="PANTHER" id="PTHR39419">
    <property type="entry name" value="SLL0814 PROTEIN"/>
    <property type="match status" value="1"/>
</dbReference>
<dbReference type="InterPro" id="IPR053540">
    <property type="entry name" value="BABR_hydratase"/>
</dbReference>
<accession>A0A8U0A5R0</accession>
<protein>
    <submittedName>
        <fullName evidence="2">Carotenoid biosynthesis protein</fullName>
    </submittedName>
</protein>
<evidence type="ECO:0000256" key="1">
    <source>
        <dbReference type="SAM" id="Phobius"/>
    </source>
</evidence>
<dbReference type="NCBIfam" id="NF041333">
    <property type="entry name" value="CruF_Halo"/>
    <property type="match status" value="1"/>
</dbReference>
<reference evidence="2" key="1">
    <citation type="submission" date="2022-04" db="EMBL/GenBank/DDBJ databases">
        <title>Halocatena sp. nov., isolated from a salt lake.</title>
        <authorList>
            <person name="Cui H.-L."/>
        </authorList>
    </citation>
    <scope>NUCLEOTIDE SEQUENCE</scope>
    <source>
        <strain evidence="2">AD-1</strain>
        <plasmid evidence="2">unnamed1</plasmid>
    </source>
</reference>
<dbReference type="Proteomes" id="UP000831768">
    <property type="component" value="Plasmid unnamed1"/>
</dbReference>
<gene>
    <name evidence="2" type="ORF">MW046_14470</name>
</gene>
<feature type="transmembrane region" description="Helical" evidence="1">
    <location>
        <begin position="58"/>
        <end position="78"/>
    </location>
</feature>
<keyword evidence="1" id="KW-1133">Transmembrane helix</keyword>
<keyword evidence="1" id="KW-0472">Membrane</keyword>
<dbReference type="KEGG" id="haad:MW046_14470"/>
<dbReference type="Pfam" id="PF04240">
    <property type="entry name" value="Caroten_synth"/>
    <property type="match status" value="1"/>
</dbReference>
<feature type="transmembrane region" description="Helical" evidence="1">
    <location>
        <begin position="159"/>
        <end position="183"/>
    </location>
</feature>
<dbReference type="InterPro" id="IPR007354">
    <property type="entry name" value="CruF-like"/>
</dbReference>
<dbReference type="NCBIfam" id="TIGR03460">
    <property type="entry name" value="crt_membr_arch"/>
    <property type="match status" value="1"/>
</dbReference>
<proteinExistence type="predicted"/>
<dbReference type="InterPro" id="IPR017823">
    <property type="entry name" value="CruF"/>
</dbReference>
<organism evidence="2 3">
    <name type="scientific">Halocatena salina</name>
    <dbReference type="NCBI Taxonomy" id="2934340"/>
    <lineage>
        <taxon>Archaea</taxon>
        <taxon>Methanobacteriati</taxon>
        <taxon>Methanobacteriota</taxon>
        <taxon>Stenosarchaea group</taxon>
        <taxon>Halobacteria</taxon>
        <taxon>Halobacteriales</taxon>
        <taxon>Natronomonadaceae</taxon>
        <taxon>Halocatena</taxon>
    </lineage>
</organism>
<dbReference type="RefSeq" id="WP_247994870.1">
    <property type="nucleotide sequence ID" value="NZ_CP096020.1"/>
</dbReference>
<keyword evidence="1" id="KW-0812">Transmembrane</keyword>
<evidence type="ECO:0000313" key="3">
    <source>
        <dbReference type="Proteomes" id="UP000831768"/>
    </source>
</evidence>